<accession>A0AA40DH61</accession>
<evidence type="ECO:0000313" key="2">
    <source>
        <dbReference type="EMBL" id="KAK0703354.1"/>
    </source>
</evidence>
<organism evidence="2 3">
    <name type="scientific">Lasiosphaeria miniovina</name>
    <dbReference type="NCBI Taxonomy" id="1954250"/>
    <lineage>
        <taxon>Eukaryota</taxon>
        <taxon>Fungi</taxon>
        <taxon>Dikarya</taxon>
        <taxon>Ascomycota</taxon>
        <taxon>Pezizomycotina</taxon>
        <taxon>Sordariomycetes</taxon>
        <taxon>Sordariomycetidae</taxon>
        <taxon>Sordariales</taxon>
        <taxon>Lasiosphaeriaceae</taxon>
        <taxon>Lasiosphaeria</taxon>
    </lineage>
</organism>
<name>A0AA40DH61_9PEZI</name>
<protein>
    <submittedName>
        <fullName evidence="2">Uncharacterized protein</fullName>
    </submittedName>
</protein>
<comment type="caution">
    <text evidence="2">The sequence shown here is derived from an EMBL/GenBank/DDBJ whole genome shotgun (WGS) entry which is preliminary data.</text>
</comment>
<dbReference type="EMBL" id="JAUIRO010000008">
    <property type="protein sequence ID" value="KAK0703354.1"/>
    <property type="molecule type" value="Genomic_DNA"/>
</dbReference>
<gene>
    <name evidence="2" type="ORF">B0T26DRAFT_756915</name>
</gene>
<sequence>MRSTRCAVDVALLPSPALVPHASGKAGGKEADAFFPPPTFQAQTASRKLMAQRAYRLDGYWRDRPTAAGLKRLNTASRASEPSLARPNQVDNNVVRGSNVTPVKVEVKDEQRAPSVVFGGERSMDLASTSCFDVAEGKPAFLEELLIGNKSGQRSSVTPVQCSAAEALSELQHGFPYPVVTLAICPAKYTSLPHKAATTFGGITATFDSISAFAHGPASSIPSVDEQGLGHFLTLPIPRPCIETRRTGAAGEAIDRAGEDDNMEAESGPTLATETFDHELREYVGQATE</sequence>
<evidence type="ECO:0000313" key="3">
    <source>
        <dbReference type="Proteomes" id="UP001172101"/>
    </source>
</evidence>
<dbReference type="RefSeq" id="XP_060290213.1">
    <property type="nucleotide sequence ID" value="XM_060446178.1"/>
</dbReference>
<proteinExistence type="predicted"/>
<keyword evidence="3" id="KW-1185">Reference proteome</keyword>
<dbReference type="GeneID" id="85329448"/>
<reference evidence="2" key="1">
    <citation type="submission" date="2023-06" db="EMBL/GenBank/DDBJ databases">
        <title>Genome-scale phylogeny and comparative genomics of the fungal order Sordariales.</title>
        <authorList>
            <consortium name="Lawrence Berkeley National Laboratory"/>
            <person name="Hensen N."/>
            <person name="Bonometti L."/>
            <person name="Westerberg I."/>
            <person name="Brannstrom I.O."/>
            <person name="Guillou S."/>
            <person name="Cros-Aarteil S."/>
            <person name="Calhoun S."/>
            <person name="Haridas S."/>
            <person name="Kuo A."/>
            <person name="Mondo S."/>
            <person name="Pangilinan J."/>
            <person name="Riley R."/>
            <person name="LaButti K."/>
            <person name="Andreopoulos B."/>
            <person name="Lipzen A."/>
            <person name="Chen C."/>
            <person name="Yanf M."/>
            <person name="Daum C."/>
            <person name="Ng V."/>
            <person name="Clum A."/>
            <person name="Steindorff A."/>
            <person name="Ohm R."/>
            <person name="Martin F."/>
            <person name="Silar P."/>
            <person name="Natvig D."/>
            <person name="Lalanne C."/>
            <person name="Gautier V."/>
            <person name="Ament-velasquez S.L."/>
            <person name="Kruys A."/>
            <person name="Hutchinson M.I."/>
            <person name="Powell A.J."/>
            <person name="Barry K."/>
            <person name="Miller A.N."/>
            <person name="Grigoriev I.V."/>
            <person name="Debuchy R."/>
            <person name="Gladieux P."/>
            <person name="Thoren M.H."/>
            <person name="Johannesson H."/>
        </authorList>
    </citation>
    <scope>NUCLEOTIDE SEQUENCE</scope>
    <source>
        <strain evidence="2">SMH2392-1A</strain>
    </source>
</reference>
<dbReference type="Proteomes" id="UP001172101">
    <property type="component" value="Unassembled WGS sequence"/>
</dbReference>
<feature type="region of interest" description="Disordered" evidence="1">
    <location>
        <begin position="253"/>
        <end position="275"/>
    </location>
</feature>
<dbReference type="AlphaFoldDB" id="A0AA40DH61"/>
<evidence type="ECO:0000256" key="1">
    <source>
        <dbReference type="SAM" id="MobiDB-lite"/>
    </source>
</evidence>